<dbReference type="GO" id="GO:0009425">
    <property type="term" value="C:bacterial-type flagellum basal body"/>
    <property type="evidence" value="ECO:0007669"/>
    <property type="project" value="UniProtKB-SubCell"/>
</dbReference>
<dbReference type="GO" id="GO:0071973">
    <property type="term" value="P:bacterial-type flagellum-dependent cell motility"/>
    <property type="evidence" value="ECO:0007669"/>
    <property type="project" value="InterPro"/>
</dbReference>
<dbReference type="PANTHER" id="PTHR34653">
    <property type="match status" value="1"/>
</dbReference>
<keyword evidence="7" id="KW-1185">Reference proteome</keyword>
<comment type="subcellular location">
    <subcellularLocation>
        <location evidence="1 4">Bacterial flagellum basal body</location>
    </subcellularLocation>
</comment>
<dbReference type="AlphaFoldDB" id="A0A5J5GQW4"/>
<gene>
    <name evidence="4" type="primary">fliE</name>
    <name evidence="6" type="ORF">F3S47_01400</name>
</gene>
<sequence>MNDFTSIVSTGAVRGAYKSAQTLTSERGPIEQGPETKEADFGSYVQKAASDAVNTVRDAEGAMQSGLQGEMDTQAVVEATLALESTVKVAVSVRDKMVEAYQQVMQMPI</sequence>
<proteinExistence type="inferred from homology"/>
<dbReference type="PANTHER" id="PTHR34653:SF1">
    <property type="entry name" value="FLAGELLAR HOOK-BASAL BODY COMPLEX PROTEIN FLIE"/>
    <property type="match status" value="1"/>
</dbReference>
<dbReference type="RefSeq" id="WP_150443433.1">
    <property type="nucleotide sequence ID" value="NZ_VYQE01000001.1"/>
</dbReference>
<dbReference type="GO" id="GO:0005198">
    <property type="term" value="F:structural molecule activity"/>
    <property type="evidence" value="ECO:0007669"/>
    <property type="project" value="InterPro"/>
</dbReference>
<evidence type="ECO:0000256" key="3">
    <source>
        <dbReference type="ARBA" id="ARBA00023143"/>
    </source>
</evidence>
<dbReference type="Pfam" id="PF02049">
    <property type="entry name" value="FliE"/>
    <property type="match status" value="1"/>
</dbReference>
<dbReference type="Proteomes" id="UP000326554">
    <property type="component" value="Unassembled WGS sequence"/>
</dbReference>
<dbReference type="GO" id="GO:0003774">
    <property type="term" value="F:cytoskeletal motor activity"/>
    <property type="evidence" value="ECO:0007669"/>
    <property type="project" value="InterPro"/>
</dbReference>
<evidence type="ECO:0000256" key="1">
    <source>
        <dbReference type="ARBA" id="ARBA00004117"/>
    </source>
</evidence>
<keyword evidence="6" id="KW-0969">Cilium</keyword>
<protein>
    <recommendedName>
        <fullName evidence="4">Flagellar hook-basal body complex protein FliE</fullName>
    </recommendedName>
</protein>
<accession>A0A5J5GQW4</accession>
<comment type="caution">
    <text evidence="6">The sequence shown here is derived from an EMBL/GenBank/DDBJ whole genome shotgun (WGS) entry which is preliminary data.</text>
</comment>
<evidence type="ECO:0000256" key="4">
    <source>
        <dbReference type="HAMAP-Rule" id="MF_00724"/>
    </source>
</evidence>
<name>A0A5J5GQW4_9RHOB</name>
<evidence type="ECO:0000256" key="2">
    <source>
        <dbReference type="ARBA" id="ARBA00009272"/>
    </source>
</evidence>
<keyword evidence="3 4" id="KW-0975">Bacterial flagellum</keyword>
<evidence type="ECO:0000313" key="6">
    <source>
        <dbReference type="EMBL" id="KAA9009948.1"/>
    </source>
</evidence>
<dbReference type="HAMAP" id="MF_00724">
    <property type="entry name" value="FliE"/>
    <property type="match status" value="1"/>
</dbReference>
<feature type="region of interest" description="Disordered" evidence="5">
    <location>
        <begin position="19"/>
        <end position="42"/>
    </location>
</feature>
<evidence type="ECO:0000256" key="5">
    <source>
        <dbReference type="SAM" id="MobiDB-lite"/>
    </source>
</evidence>
<keyword evidence="6" id="KW-0966">Cell projection</keyword>
<dbReference type="EMBL" id="VYQE01000001">
    <property type="protein sequence ID" value="KAA9009948.1"/>
    <property type="molecule type" value="Genomic_DNA"/>
</dbReference>
<dbReference type="InterPro" id="IPR001624">
    <property type="entry name" value="FliE"/>
</dbReference>
<evidence type="ECO:0000313" key="7">
    <source>
        <dbReference type="Proteomes" id="UP000326554"/>
    </source>
</evidence>
<organism evidence="6 7">
    <name type="scientific">Histidinibacterium aquaticum</name>
    <dbReference type="NCBI Taxonomy" id="2613962"/>
    <lineage>
        <taxon>Bacteria</taxon>
        <taxon>Pseudomonadati</taxon>
        <taxon>Pseudomonadota</taxon>
        <taxon>Alphaproteobacteria</taxon>
        <taxon>Rhodobacterales</taxon>
        <taxon>Paracoccaceae</taxon>
        <taxon>Histidinibacterium</taxon>
    </lineage>
</organism>
<keyword evidence="6" id="KW-0282">Flagellum</keyword>
<comment type="similarity">
    <text evidence="2 4">Belongs to the FliE family.</text>
</comment>
<reference evidence="6 7" key="1">
    <citation type="submission" date="2019-09" db="EMBL/GenBank/DDBJ databases">
        <authorList>
            <person name="Park J.-S."/>
            <person name="Choi H.-J."/>
        </authorList>
    </citation>
    <scope>NUCLEOTIDE SEQUENCE [LARGE SCALE GENOMIC DNA]</scope>
    <source>
        <strain evidence="6 7">176SS1-4</strain>
    </source>
</reference>